<dbReference type="SUPFAM" id="SSF51735">
    <property type="entry name" value="NAD(P)-binding Rossmann-fold domains"/>
    <property type="match status" value="1"/>
</dbReference>
<dbReference type="PANTHER" id="PTHR48079:SF6">
    <property type="entry name" value="NAD(P)-BINDING DOMAIN-CONTAINING PROTEIN-RELATED"/>
    <property type="match status" value="1"/>
</dbReference>
<reference evidence="2" key="1">
    <citation type="journal article" date="2015" name="Genome Announc.">
        <title>Draft Genome Sequence of Tolypothrix boutellei Strain VB521301.</title>
        <authorList>
            <person name="Chandrababunaidu M.M."/>
            <person name="Singh D."/>
            <person name="Sen D."/>
            <person name="Bhan S."/>
            <person name="Das S."/>
            <person name="Gupta A."/>
            <person name="Adhikary S.P."/>
            <person name="Tripathy S."/>
        </authorList>
    </citation>
    <scope>NUCLEOTIDE SEQUENCE</scope>
    <source>
        <strain evidence="2">VB521301</strain>
    </source>
</reference>
<name>A0A8S9T4H5_9CYAN</name>
<organism evidence="2 3">
    <name type="scientific">Tolypothrix bouteillei VB521301</name>
    <dbReference type="NCBI Taxonomy" id="1479485"/>
    <lineage>
        <taxon>Bacteria</taxon>
        <taxon>Bacillati</taxon>
        <taxon>Cyanobacteriota</taxon>
        <taxon>Cyanophyceae</taxon>
        <taxon>Nostocales</taxon>
        <taxon>Tolypothrichaceae</taxon>
        <taxon>Tolypothrix</taxon>
    </lineage>
</organism>
<dbReference type="GO" id="GO:0006694">
    <property type="term" value="P:steroid biosynthetic process"/>
    <property type="evidence" value="ECO:0007669"/>
    <property type="project" value="InterPro"/>
</dbReference>
<dbReference type="RefSeq" id="WP_050045767.1">
    <property type="nucleotide sequence ID" value="NZ_JHEG04000001.1"/>
</dbReference>
<dbReference type="Proteomes" id="UP000029738">
    <property type="component" value="Unassembled WGS sequence"/>
</dbReference>
<dbReference type="InterPro" id="IPR002225">
    <property type="entry name" value="3Beta_OHSteriod_DH/Estase"/>
</dbReference>
<dbReference type="InterPro" id="IPR036291">
    <property type="entry name" value="NAD(P)-bd_dom_sf"/>
</dbReference>
<proteinExistence type="predicted"/>
<gene>
    <name evidence="2" type="ORF">DA73_0400013910</name>
</gene>
<dbReference type="Gene3D" id="3.40.50.720">
    <property type="entry name" value="NAD(P)-binding Rossmann-like Domain"/>
    <property type="match status" value="1"/>
</dbReference>
<dbReference type="AlphaFoldDB" id="A0A8S9T4H5"/>
<dbReference type="InterPro" id="IPR051783">
    <property type="entry name" value="NAD(P)-dependent_oxidoreduct"/>
</dbReference>
<feature type="domain" description="3-beta hydroxysteroid dehydrogenase/isomerase" evidence="1">
    <location>
        <begin position="5"/>
        <end position="255"/>
    </location>
</feature>
<accession>A0A8S9T4H5</accession>
<dbReference type="EMBL" id="JHEG04000001">
    <property type="protein sequence ID" value="KAF3886449.1"/>
    <property type="molecule type" value="Genomic_DNA"/>
</dbReference>
<dbReference type="PANTHER" id="PTHR48079">
    <property type="entry name" value="PROTEIN YEEZ"/>
    <property type="match status" value="1"/>
</dbReference>
<sequence length="335" mass="37080">MRVFITGGSGFVGRNLIAALVQRGIEVRSLVKWEAEIEMIKSCGAIPIFGDINDPQVLKSGMTGCTVVFHVAAKVDDWGAFEDFQEVNVRGTEQIIAVAKETGVSRLIYVSTDAVLIDGKEIVNADETQRLPEKPLGFYAQTKAIAETKVIAANSDELTTVVVRPRFVWGKGDTTLLARFIKAIHNKEFAWISEGRYLTSTCHVKNLCEGLILASEKGKGGEIYFITDGAPVEFRSFLTELLQTQGVEPGTYSLPRWLVWSWAWILEKAWTLLKLEGLPPITRTALSLIGSEVTVNDTKARRELGYIPVISRQEGLLEMELTNPLTKELGLTHVQ</sequence>
<reference evidence="2" key="2">
    <citation type="submission" date="2019-11" db="EMBL/GenBank/DDBJ databases">
        <title>Improved Assembly of Tolypothrix boutellei genome.</title>
        <authorList>
            <person name="Sarangi A.N."/>
            <person name="Mukherjee M."/>
            <person name="Ghosh S."/>
            <person name="Singh D."/>
            <person name="Das A."/>
            <person name="Kant S."/>
            <person name="Prusty A."/>
            <person name="Tripathy S."/>
        </authorList>
    </citation>
    <scope>NUCLEOTIDE SEQUENCE</scope>
    <source>
        <strain evidence="2">VB521301</strain>
    </source>
</reference>
<dbReference type="Pfam" id="PF01073">
    <property type="entry name" value="3Beta_HSD"/>
    <property type="match status" value="1"/>
</dbReference>
<evidence type="ECO:0000313" key="3">
    <source>
        <dbReference type="Proteomes" id="UP000029738"/>
    </source>
</evidence>
<keyword evidence="3" id="KW-1185">Reference proteome</keyword>
<evidence type="ECO:0000259" key="1">
    <source>
        <dbReference type="Pfam" id="PF01073"/>
    </source>
</evidence>
<dbReference type="OrthoDB" id="9807212at2"/>
<dbReference type="GO" id="GO:0004029">
    <property type="term" value="F:aldehyde dehydrogenase (NAD+) activity"/>
    <property type="evidence" value="ECO:0007669"/>
    <property type="project" value="TreeGrafter"/>
</dbReference>
<dbReference type="GO" id="GO:0005737">
    <property type="term" value="C:cytoplasm"/>
    <property type="evidence" value="ECO:0007669"/>
    <property type="project" value="TreeGrafter"/>
</dbReference>
<protein>
    <submittedName>
        <fullName evidence="2">NAD-dependent epimerase/dehydratase family protein</fullName>
    </submittedName>
</protein>
<evidence type="ECO:0000313" key="2">
    <source>
        <dbReference type="EMBL" id="KAF3886449.1"/>
    </source>
</evidence>
<comment type="caution">
    <text evidence="2">The sequence shown here is derived from an EMBL/GenBank/DDBJ whole genome shotgun (WGS) entry which is preliminary data.</text>
</comment>
<dbReference type="GO" id="GO:0016616">
    <property type="term" value="F:oxidoreductase activity, acting on the CH-OH group of donors, NAD or NADP as acceptor"/>
    <property type="evidence" value="ECO:0007669"/>
    <property type="project" value="InterPro"/>
</dbReference>